<sequence length="55" mass="6758">MSRTPRNSSRNIEWRLFEPFADYAFVSKMLTCPGDSQTWRYLPYASRRWVERHLF</sequence>
<organism evidence="1 2">
    <name type="scientific">Athelia psychrophila</name>
    <dbReference type="NCBI Taxonomy" id="1759441"/>
    <lineage>
        <taxon>Eukaryota</taxon>
        <taxon>Fungi</taxon>
        <taxon>Dikarya</taxon>
        <taxon>Basidiomycota</taxon>
        <taxon>Agaricomycotina</taxon>
        <taxon>Agaricomycetes</taxon>
        <taxon>Agaricomycetidae</taxon>
        <taxon>Atheliales</taxon>
        <taxon>Atheliaceae</taxon>
        <taxon>Athelia</taxon>
    </lineage>
</organism>
<proteinExistence type="predicted"/>
<evidence type="ECO:0000313" key="2">
    <source>
        <dbReference type="Proteomes" id="UP000076532"/>
    </source>
</evidence>
<dbReference type="Proteomes" id="UP000076532">
    <property type="component" value="Unassembled WGS sequence"/>
</dbReference>
<dbReference type="AlphaFoldDB" id="A0A165YJ23"/>
<accession>A0A165YJ23</accession>
<gene>
    <name evidence="1" type="ORF">FIBSPDRAFT_873463</name>
</gene>
<protein>
    <submittedName>
        <fullName evidence="1">Uncharacterized protein</fullName>
    </submittedName>
</protein>
<name>A0A165YJ23_9AGAM</name>
<dbReference type="EMBL" id="KV417696">
    <property type="protein sequence ID" value="KZP09609.1"/>
    <property type="molecule type" value="Genomic_DNA"/>
</dbReference>
<reference evidence="1 2" key="1">
    <citation type="journal article" date="2016" name="Mol. Biol. Evol.">
        <title>Comparative Genomics of Early-Diverging Mushroom-Forming Fungi Provides Insights into the Origins of Lignocellulose Decay Capabilities.</title>
        <authorList>
            <person name="Nagy L.G."/>
            <person name="Riley R."/>
            <person name="Tritt A."/>
            <person name="Adam C."/>
            <person name="Daum C."/>
            <person name="Floudas D."/>
            <person name="Sun H."/>
            <person name="Yadav J.S."/>
            <person name="Pangilinan J."/>
            <person name="Larsson K.H."/>
            <person name="Matsuura K."/>
            <person name="Barry K."/>
            <person name="Labutti K."/>
            <person name="Kuo R."/>
            <person name="Ohm R.A."/>
            <person name="Bhattacharya S.S."/>
            <person name="Shirouzu T."/>
            <person name="Yoshinaga Y."/>
            <person name="Martin F.M."/>
            <person name="Grigoriev I.V."/>
            <person name="Hibbett D.S."/>
        </authorList>
    </citation>
    <scope>NUCLEOTIDE SEQUENCE [LARGE SCALE GENOMIC DNA]</scope>
    <source>
        <strain evidence="1 2">CBS 109695</strain>
    </source>
</reference>
<evidence type="ECO:0000313" key="1">
    <source>
        <dbReference type="EMBL" id="KZP09609.1"/>
    </source>
</evidence>
<keyword evidence="2" id="KW-1185">Reference proteome</keyword>